<keyword evidence="3" id="KW-1185">Reference proteome</keyword>
<dbReference type="OMA" id="MNTWPEN"/>
<evidence type="ECO:0000313" key="3">
    <source>
        <dbReference type="Proteomes" id="UP000887567"/>
    </source>
</evidence>
<evidence type="ECO:0000256" key="1">
    <source>
        <dbReference type="SAM" id="Phobius"/>
    </source>
</evidence>
<dbReference type="InterPro" id="IPR008509">
    <property type="entry name" value="MOT2/MFSD5"/>
</dbReference>
<dbReference type="EnsemblMetazoa" id="XM_021049578.2">
    <property type="protein sequence ID" value="XP_020905237.1"/>
    <property type="gene ID" value="LOC110243463"/>
</dbReference>
<sequence>MDLKQHKGDNTSFKTFQRTYLVVYLLAQGSDWLQGPHVYALYASYGLTSLQINQLFVVGFGASMIFGTVVGSFADKLGRKFNCMVFAVTYGLCCITKVFSNFWILMVGRLMGGTATSILFSAFEAWLVCEHTKRGFDNSLLSVVFSHASVGNSVVAIVAGLVAQFVASQFGFVAPFMVSLAFLVLLWWIVFTTWTENYGDAKADFLNSFAKGISAIKHDSLILCLGLIQSLFEGSMYTFVLEWTPALTPVDELGTKDAKKTIPHGWIFACFMVSVTLGSFIFKYWSRISYPESFMRLVFAVSAMSLAVPVIFPKSYLYVFISFLVFEVCVGIFWPALGTMRSKYIPEESRATIMNVFRIPLNFIVIIILLQDLPVAVVFKCCVVFLICCCALQFWMFWSLESFKKSSKTEVLISDL</sequence>
<feature type="transmembrane region" description="Helical" evidence="1">
    <location>
        <begin position="377"/>
        <end position="398"/>
    </location>
</feature>
<name>A0A913XJI6_EXADI</name>
<dbReference type="GO" id="GO:0016020">
    <property type="term" value="C:membrane"/>
    <property type="evidence" value="ECO:0007669"/>
    <property type="project" value="InterPro"/>
</dbReference>
<dbReference type="InterPro" id="IPR036259">
    <property type="entry name" value="MFS_trans_sf"/>
</dbReference>
<accession>A0A913XJI6</accession>
<keyword evidence="1" id="KW-1133">Transmembrane helix</keyword>
<organism evidence="2 3">
    <name type="scientific">Exaiptasia diaphana</name>
    <name type="common">Tropical sea anemone</name>
    <name type="synonym">Aiptasia pulchella</name>
    <dbReference type="NCBI Taxonomy" id="2652724"/>
    <lineage>
        <taxon>Eukaryota</taxon>
        <taxon>Metazoa</taxon>
        <taxon>Cnidaria</taxon>
        <taxon>Anthozoa</taxon>
        <taxon>Hexacorallia</taxon>
        <taxon>Actiniaria</taxon>
        <taxon>Aiptasiidae</taxon>
        <taxon>Exaiptasia</taxon>
    </lineage>
</organism>
<dbReference type="GeneID" id="110243463"/>
<protein>
    <submittedName>
        <fullName evidence="2">Uncharacterized protein</fullName>
    </submittedName>
</protein>
<dbReference type="PANTHER" id="PTHR23516">
    <property type="entry name" value="SAM (S-ADENOSYL METHIONINE) TRANSPORTER"/>
    <property type="match status" value="1"/>
</dbReference>
<dbReference type="Pfam" id="PF05631">
    <property type="entry name" value="MFS_5"/>
    <property type="match status" value="1"/>
</dbReference>
<dbReference type="SUPFAM" id="SSF103473">
    <property type="entry name" value="MFS general substrate transporter"/>
    <property type="match status" value="1"/>
</dbReference>
<dbReference type="KEGG" id="epa:110243463"/>
<feature type="transmembrane region" description="Helical" evidence="1">
    <location>
        <begin position="294"/>
        <end position="312"/>
    </location>
</feature>
<dbReference type="Proteomes" id="UP000887567">
    <property type="component" value="Unplaced"/>
</dbReference>
<feature type="transmembrane region" description="Helical" evidence="1">
    <location>
        <begin position="318"/>
        <end position="340"/>
    </location>
</feature>
<feature type="transmembrane region" description="Helical" evidence="1">
    <location>
        <begin position="352"/>
        <end position="371"/>
    </location>
</feature>
<feature type="transmembrane region" description="Helical" evidence="1">
    <location>
        <begin position="21"/>
        <end position="42"/>
    </location>
</feature>
<dbReference type="GO" id="GO:0015098">
    <property type="term" value="F:molybdate ion transmembrane transporter activity"/>
    <property type="evidence" value="ECO:0007669"/>
    <property type="project" value="InterPro"/>
</dbReference>
<proteinExistence type="predicted"/>
<keyword evidence="1" id="KW-0812">Transmembrane</keyword>
<feature type="transmembrane region" description="Helical" evidence="1">
    <location>
        <begin position="172"/>
        <end position="191"/>
    </location>
</feature>
<dbReference type="CDD" id="cd17487">
    <property type="entry name" value="MFS_MFSD5_like"/>
    <property type="match status" value="1"/>
</dbReference>
<feature type="transmembrane region" description="Helical" evidence="1">
    <location>
        <begin position="81"/>
        <end position="104"/>
    </location>
</feature>
<feature type="transmembrane region" description="Helical" evidence="1">
    <location>
        <begin position="261"/>
        <end position="282"/>
    </location>
</feature>
<dbReference type="RefSeq" id="XP_020905237.1">
    <property type="nucleotide sequence ID" value="XM_021049578.2"/>
</dbReference>
<keyword evidence="1" id="KW-0472">Membrane</keyword>
<dbReference type="PANTHER" id="PTHR23516:SF23">
    <property type="entry name" value="MOLYBDATE-ANION TRANSPORTER"/>
    <property type="match status" value="1"/>
</dbReference>
<feature type="transmembrane region" description="Helical" evidence="1">
    <location>
        <begin position="54"/>
        <end position="74"/>
    </location>
</feature>
<dbReference type="OrthoDB" id="263957at2759"/>
<evidence type="ECO:0000313" key="2">
    <source>
        <dbReference type="EnsemblMetazoa" id="XP_020905237.1"/>
    </source>
</evidence>
<reference evidence="2" key="1">
    <citation type="submission" date="2022-11" db="UniProtKB">
        <authorList>
            <consortium name="EnsemblMetazoa"/>
        </authorList>
    </citation>
    <scope>IDENTIFICATION</scope>
</reference>
<dbReference type="AlphaFoldDB" id="A0A913XJI6"/>
<dbReference type="Gene3D" id="1.20.1250.20">
    <property type="entry name" value="MFS general substrate transporter like domains"/>
    <property type="match status" value="1"/>
</dbReference>
<feature type="transmembrane region" description="Helical" evidence="1">
    <location>
        <begin position="140"/>
        <end position="166"/>
    </location>
</feature>